<gene>
    <name evidence="9" type="ORF">VaNZ11_004600</name>
</gene>
<dbReference type="SUPFAM" id="SSF56112">
    <property type="entry name" value="Protein kinase-like (PK-like)"/>
    <property type="match status" value="2"/>
</dbReference>
<feature type="compositionally biased region" description="Basic and acidic residues" evidence="7">
    <location>
        <begin position="948"/>
        <end position="957"/>
    </location>
</feature>
<proteinExistence type="predicted"/>
<name>A0ABQ5RXS3_9CHLO</name>
<dbReference type="PROSITE" id="PS50011">
    <property type="entry name" value="PROTEIN_KINASE_DOM"/>
    <property type="match status" value="1"/>
</dbReference>
<evidence type="ECO:0000256" key="5">
    <source>
        <dbReference type="ARBA" id="ARBA00022840"/>
    </source>
</evidence>
<dbReference type="Proteomes" id="UP001165090">
    <property type="component" value="Unassembled WGS sequence"/>
</dbReference>
<dbReference type="PANTHER" id="PTHR24353:SF139">
    <property type="match status" value="1"/>
</dbReference>
<dbReference type="PANTHER" id="PTHR24353">
    <property type="entry name" value="CYCLIC NUCLEOTIDE-DEPENDENT PROTEIN KINASE"/>
    <property type="match status" value="1"/>
</dbReference>
<feature type="domain" description="Protein kinase" evidence="8">
    <location>
        <begin position="366"/>
        <end position="883"/>
    </location>
</feature>
<dbReference type="Gene3D" id="3.30.200.20">
    <property type="entry name" value="Phosphorylase Kinase, domain 1"/>
    <property type="match status" value="2"/>
</dbReference>
<feature type="region of interest" description="Disordered" evidence="7">
    <location>
        <begin position="455"/>
        <end position="485"/>
    </location>
</feature>
<dbReference type="InterPro" id="IPR011009">
    <property type="entry name" value="Kinase-like_dom_sf"/>
</dbReference>
<feature type="binding site" evidence="6">
    <location>
        <position position="395"/>
    </location>
    <ligand>
        <name>ATP</name>
        <dbReference type="ChEBI" id="CHEBI:30616"/>
    </ligand>
</feature>
<feature type="region of interest" description="Disordered" evidence="7">
    <location>
        <begin position="948"/>
        <end position="970"/>
    </location>
</feature>
<dbReference type="InterPro" id="IPR017441">
    <property type="entry name" value="Protein_kinase_ATP_BS"/>
</dbReference>
<reference evidence="9 10" key="1">
    <citation type="journal article" date="2023" name="IScience">
        <title>Expanded male sex-determining region conserved during the evolution of homothallism in the green alga Volvox.</title>
        <authorList>
            <person name="Yamamoto K."/>
            <person name="Matsuzaki R."/>
            <person name="Mahakham W."/>
            <person name="Heman W."/>
            <person name="Sekimoto H."/>
            <person name="Kawachi M."/>
            <person name="Minakuchi Y."/>
            <person name="Toyoda A."/>
            <person name="Nozaki H."/>
        </authorList>
    </citation>
    <scope>NUCLEOTIDE SEQUENCE [LARGE SCALE GENOMIC DNA]</scope>
    <source>
        <strain evidence="9 10">NIES-4468</strain>
    </source>
</reference>
<keyword evidence="1" id="KW-0723">Serine/threonine-protein kinase</keyword>
<feature type="compositionally biased region" description="Low complexity" evidence="7">
    <location>
        <begin position="465"/>
        <end position="477"/>
    </location>
</feature>
<sequence>MMKILNLGSLSWTFFGNAFQDNLAQRVERDLAPQTTLATLDLRPKYCRGKEQGKDGHLQAEAASLASPSPSCTEAVMSDFREMATLCSHQQSLHGHVDAPSPTVALAAAPATSLTAADTAGQVPAMEPARLSCTQSGIGAHGKVAVTAAGVPGAATVFAAHVLSPLGEAAVSGPSPDGVLSPVSPPSSRRSSLSALAPLSSTLGKTVYSSGDHVSVSVSSSGVTDPNVEIASGADCAASADGPVPGGPGSCQASSGRAPSQQPRVWVVNQIQVQSSNLTAAGVEVVAGAGDMAAAAISVVPQGPNVLQRRPATLRLRCIVRDPLTSCMLATAWGHVDDPELPLSRPRGRPIPGGIGGCEQPGHLLFVEEQVLGRGAFGFVTLVTDAVTERSYALKRMRRSAVSPRHVMQEQQALRLLIRDQSALTRPVADLPSDQEQQEGAIVCSRCGSIMGPQPLTAEGSSPVASSCTSSRMSAASGTPHTGGGRCAAAAIAAAGGSRPQQPCQCRFCTSAVAAAGCARNQGGSGTTASTTMGPARAAWLAKQQARGLAGLQQQKKYRSTPQQPSTQCPRQQYQQQLQRHQVVHRCCCRRLRGRSFCVRQLGTFQDEQYLYLLMEYCPGGDLDRLVRTVARKTLVPRSSWLAQVLAGPAVAWRGMPEAAVRFYAAGILLALQELHSHFIVYRDLKPGNVLIDSSGYPRLADFGMAKVLDGPTGRAASACGTLDYMAPEIVKLECDQLAREGKGQGLENWVDSGLLRRAAAGGGPAGGAVAGRREEAGLGRRRRQDNLQGTYGLGVDWWSFGAVLYVLFTGCKPFCPPEAEEAGEDPTRVLVRIINPWYEVPLPVYLSPNAKDLLRRLLVRQPKWRLGCGGRGAEEIREHPFFMGFDWDTFEERKLAPPYPFQAVSLPHDQEAESVAHFFGFYSRSLQDNPAEPTAALQKQKQHHIALGEHGPDPMRRQQQPFPNWLQDF</sequence>
<keyword evidence="3 6" id="KW-0547">Nucleotide-binding</keyword>
<evidence type="ECO:0000256" key="4">
    <source>
        <dbReference type="ARBA" id="ARBA00022777"/>
    </source>
</evidence>
<evidence type="ECO:0000256" key="6">
    <source>
        <dbReference type="PROSITE-ProRule" id="PRU10141"/>
    </source>
</evidence>
<keyword evidence="5 6" id="KW-0067">ATP-binding</keyword>
<dbReference type="PROSITE" id="PS00108">
    <property type="entry name" value="PROTEIN_KINASE_ST"/>
    <property type="match status" value="1"/>
</dbReference>
<feature type="compositionally biased region" description="Low complexity" evidence="7">
    <location>
        <begin position="172"/>
        <end position="192"/>
    </location>
</feature>
<protein>
    <recommendedName>
        <fullName evidence="8">Protein kinase domain-containing protein</fullName>
    </recommendedName>
</protein>
<evidence type="ECO:0000256" key="7">
    <source>
        <dbReference type="SAM" id="MobiDB-lite"/>
    </source>
</evidence>
<evidence type="ECO:0000313" key="10">
    <source>
        <dbReference type="Proteomes" id="UP001165090"/>
    </source>
</evidence>
<evidence type="ECO:0000256" key="1">
    <source>
        <dbReference type="ARBA" id="ARBA00022527"/>
    </source>
</evidence>
<keyword evidence="10" id="KW-1185">Reference proteome</keyword>
<dbReference type="InterPro" id="IPR000719">
    <property type="entry name" value="Prot_kinase_dom"/>
</dbReference>
<dbReference type="InterPro" id="IPR008271">
    <property type="entry name" value="Ser/Thr_kinase_AS"/>
</dbReference>
<dbReference type="EMBL" id="BSDZ01000011">
    <property type="protein sequence ID" value="GLI62023.1"/>
    <property type="molecule type" value="Genomic_DNA"/>
</dbReference>
<feature type="region of interest" description="Disordered" evidence="7">
    <location>
        <begin position="239"/>
        <end position="259"/>
    </location>
</feature>
<organism evidence="9 10">
    <name type="scientific">Volvox africanus</name>
    <dbReference type="NCBI Taxonomy" id="51714"/>
    <lineage>
        <taxon>Eukaryota</taxon>
        <taxon>Viridiplantae</taxon>
        <taxon>Chlorophyta</taxon>
        <taxon>core chlorophytes</taxon>
        <taxon>Chlorophyceae</taxon>
        <taxon>CS clade</taxon>
        <taxon>Chlamydomonadales</taxon>
        <taxon>Volvocaceae</taxon>
        <taxon>Volvox</taxon>
    </lineage>
</organism>
<dbReference type="PROSITE" id="PS00107">
    <property type="entry name" value="PROTEIN_KINASE_ATP"/>
    <property type="match status" value="1"/>
</dbReference>
<accession>A0ABQ5RXS3</accession>
<keyword evidence="2" id="KW-0808">Transferase</keyword>
<dbReference type="Pfam" id="PF00069">
    <property type="entry name" value="Pkinase"/>
    <property type="match status" value="2"/>
</dbReference>
<evidence type="ECO:0000256" key="2">
    <source>
        <dbReference type="ARBA" id="ARBA00022679"/>
    </source>
</evidence>
<dbReference type="Gene3D" id="1.10.510.10">
    <property type="entry name" value="Transferase(Phosphotransferase) domain 1"/>
    <property type="match status" value="2"/>
</dbReference>
<dbReference type="SMART" id="SM00220">
    <property type="entry name" value="S_TKc"/>
    <property type="match status" value="1"/>
</dbReference>
<evidence type="ECO:0000259" key="8">
    <source>
        <dbReference type="PROSITE" id="PS50011"/>
    </source>
</evidence>
<keyword evidence="4" id="KW-0418">Kinase</keyword>
<evidence type="ECO:0000313" key="9">
    <source>
        <dbReference type="EMBL" id="GLI62023.1"/>
    </source>
</evidence>
<feature type="region of interest" description="Disordered" evidence="7">
    <location>
        <begin position="170"/>
        <end position="192"/>
    </location>
</feature>
<evidence type="ECO:0000256" key="3">
    <source>
        <dbReference type="ARBA" id="ARBA00022741"/>
    </source>
</evidence>
<comment type="caution">
    <text evidence="9">The sequence shown here is derived from an EMBL/GenBank/DDBJ whole genome shotgun (WGS) entry which is preliminary data.</text>
</comment>